<proteinExistence type="predicted"/>
<evidence type="ECO:0000313" key="3">
    <source>
        <dbReference type="EMBL" id="KAK3238928.1"/>
    </source>
</evidence>
<reference evidence="3 4" key="1">
    <citation type="journal article" date="2015" name="Genome Biol. Evol.">
        <title>Comparative Genomics of a Bacterivorous Green Alga Reveals Evolutionary Causalities and Consequences of Phago-Mixotrophic Mode of Nutrition.</title>
        <authorList>
            <person name="Burns J.A."/>
            <person name="Paasch A."/>
            <person name="Narechania A."/>
            <person name="Kim E."/>
        </authorList>
    </citation>
    <scope>NUCLEOTIDE SEQUENCE [LARGE SCALE GENOMIC DNA]</scope>
    <source>
        <strain evidence="3 4">PLY_AMNH</strain>
    </source>
</reference>
<name>A0AAE0ES59_9CHLO</name>
<evidence type="ECO:0000256" key="2">
    <source>
        <dbReference type="SAM" id="MobiDB-lite"/>
    </source>
</evidence>
<dbReference type="AlphaFoldDB" id="A0AAE0ES59"/>
<evidence type="ECO:0000313" key="4">
    <source>
        <dbReference type="Proteomes" id="UP001190700"/>
    </source>
</evidence>
<sequence length="858" mass="94408">MINIHVCAGCKLRYQQYRGLTKENEQMATYQRYNRFSVKNSPYTPKDLSSSILSDSDSDDSDSDGSSTRRTKGAVNIKDTRPAYVRGGDASGSTATKSKDNIRKLLASTREQAAGDTNVVKTASPVEEREFHTPTPQSLKQARLAAGEHPIHSKSEKRKDLIPELSPPSGAGATASASSDGLRKADDVKPLTQKASPHSLREVFYLDGSLEHRGRTSPQSGTNLLPSPRTNSPRGPGTTERAEIEEKQREVQYHMNALEHQMQGLTAKAEGLLPRLEDVERKAKRLEAANTSVKQLKERMEGLQDELRQGQAAQAQQQAIEQLQLREAQQSDAEKDMQLLGKEMVSNKEQVENRLSDMHDEVQALKGSHGVFLETLGMEMRRLDENISNTTAATKEYCMQHYVTWPKLDALDSKVKEVESHVAAGAALDLKELREGVVANSEDLQQMSERVELEHRVLNEMRTGVAVIEKKHTESAAAELCSRMELLDRLHAAENAAQAVTDRVSLLERFTKAGSRKEDSLSESVDELKHSLQDITALQQATARRTTAVEETSLPAVDRHMDSLRGRIAELESARTPDQLQKLDQRLTELHGVPGEVQKVCDRVTQLEATPAEVQKVCDRVTQLEATPAEVQKVCDRVTQLEATPAEIAEGLRQLPAGATPRGVQKKVCDRVTQLEATPAEVQKVCDRVTQLEATPAEVQKVCVRLTQLEATPAEVQKVCIRLSQLEDSFPDRVRVLDARLASYETATGKEVEQLQAQVAALGEQVAEAGEAASQSMVAGAGLDVLQQLGSLTKLQEHMETSLEGINLGEQGDGSDHNVPGFHAAPPCHLKWAWTCGVSASDLSRIARNALRYFTRGQ</sequence>
<evidence type="ECO:0000256" key="1">
    <source>
        <dbReference type="SAM" id="Coils"/>
    </source>
</evidence>
<feature type="compositionally biased region" description="Low complexity" evidence="2">
    <location>
        <begin position="167"/>
        <end position="179"/>
    </location>
</feature>
<feature type="coiled-coil region" evidence="1">
    <location>
        <begin position="276"/>
        <end position="313"/>
    </location>
</feature>
<feature type="region of interest" description="Disordered" evidence="2">
    <location>
        <begin position="38"/>
        <end position="241"/>
    </location>
</feature>
<dbReference type="Proteomes" id="UP001190700">
    <property type="component" value="Unassembled WGS sequence"/>
</dbReference>
<gene>
    <name evidence="3" type="ORF">CYMTET_51104</name>
</gene>
<keyword evidence="1" id="KW-0175">Coiled coil</keyword>
<dbReference type="EMBL" id="LGRX02034071">
    <property type="protein sequence ID" value="KAK3238928.1"/>
    <property type="molecule type" value="Genomic_DNA"/>
</dbReference>
<organism evidence="3 4">
    <name type="scientific">Cymbomonas tetramitiformis</name>
    <dbReference type="NCBI Taxonomy" id="36881"/>
    <lineage>
        <taxon>Eukaryota</taxon>
        <taxon>Viridiplantae</taxon>
        <taxon>Chlorophyta</taxon>
        <taxon>Pyramimonadophyceae</taxon>
        <taxon>Pyramimonadales</taxon>
        <taxon>Pyramimonadaceae</taxon>
        <taxon>Cymbomonas</taxon>
    </lineage>
</organism>
<accession>A0AAE0ES59</accession>
<comment type="caution">
    <text evidence="3">The sequence shown here is derived from an EMBL/GenBank/DDBJ whole genome shotgun (WGS) entry which is preliminary data.</text>
</comment>
<protein>
    <submittedName>
        <fullName evidence="3">Uncharacterized protein</fullName>
    </submittedName>
</protein>
<feature type="compositionally biased region" description="Basic and acidic residues" evidence="2">
    <location>
        <begin position="149"/>
        <end position="162"/>
    </location>
</feature>
<feature type="compositionally biased region" description="Polar residues" evidence="2">
    <location>
        <begin position="216"/>
        <end position="233"/>
    </location>
</feature>
<keyword evidence="4" id="KW-1185">Reference proteome</keyword>